<dbReference type="InterPro" id="IPR000914">
    <property type="entry name" value="SBP_5_dom"/>
</dbReference>
<feature type="region of interest" description="Disordered" evidence="1">
    <location>
        <begin position="464"/>
        <end position="546"/>
    </location>
</feature>
<dbReference type="STRING" id="1716141.STSP_50180"/>
<dbReference type="Gene3D" id="3.10.105.10">
    <property type="entry name" value="Dipeptide-binding Protein, Domain 3"/>
    <property type="match status" value="2"/>
</dbReference>
<dbReference type="Proteomes" id="UP000077381">
    <property type="component" value="Unassembled WGS sequence"/>
</dbReference>
<sequence length="819" mass="85652">MSLDGGRLRRPVLRCVAFVAAGVLAVPALTGCSGDSGKASRPIAGQDIAPAGRELISDGGTLNWAVDTLPETLNAFQADADATTSRIAGAVLPSLFRLDELGRPQRNPDFLESAEIVAREPKQVVLYKINQQAVWSDGREIGAADFAAQWRALSGKDTAYWTARNAGYDRIEKVERGASDLEVRVTFAKPYADWRSLFSPLYPKDVMGTPDTFNDGARAKLKVSAGPFTLTKIDRAAGDVTLERNPRWWGRQAKLSTIVLRAVPRDQRAAALAEGRLDLADVEPADAQRIALAARDKGAEGGEAAEGGQGAEGPEAAALSGPAAATSPGQALRSWAIAHGSDQQAAQAEKLAREKRSEAVEKYADEQAGLRDYVLRKSLEPAYTQLALNGAQGPLADERVRRAVARALDREELARLVLTPLGLPAEPVGSHLALAGQAAYADNSAAIGGQDTKAAQALLAEAGWVPGGTDKGTGNAAGSEGRTAGKPAGGAPGGSSGSSDGSGRSDEAGGPEDAAEDDDGVYIVGEEDDKPGDSGRDDKPGDSGRSVFAPAAAVALQRAALVRQADALLIPREADREKQQAPRGQEGRQQARGGGVPGAYAPKGTAAPKPSGSSASPADAVADGAAAGQLAKDGKPLTLRFVLPSGPGSEQLRAVGDRISRMLERIGIRTETSKVSDDSYFKDHVASGQYDLALYSWPATAFPATDDRPIFAKPVPAADGSLSIEQNYTRVGTDQIDQLFDQAIAELDEKEATSLMKQADARIWAAAGSIPLYQRPQLVAARPNLANAGAFGFETPVYEDMGYLKEGVHPGAPKASPTR</sequence>
<dbReference type="Pfam" id="PF00496">
    <property type="entry name" value="SBP_bac_5"/>
    <property type="match status" value="2"/>
</dbReference>
<dbReference type="GO" id="GO:1904680">
    <property type="term" value="F:peptide transmembrane transporter activity"/>
    <property type="evidence" value="ECO:0007669"/>
    <property type="project" value="TreeGrafter"/>
</dbReference>
<comment type="caution">
    <text evidence="3">The sequence shown here is derived from an EMBL/GenBank/DDBJ whole genome shotgun (WGS) entry which is preliminary data.</text>
</comment>
<dbReference type="PATRIC" id="fig|1716141.3.peg.5274"/>
<dbReference type="PANTHER" id="PTHR30290">
    <property type="entry name" value="PERIPLASMIC BINDING COMPONENT OF ABC TRANSPORTER"/>
    <property type="match status" value="1"/>
</dbReference>
<feature type="domain" description="Solute-binding protein family 5" evidence="2">
    <location>
        <begin position="120"/>
        <end position="294"/>
    </location>
</feature>
<feature type="compositionally biased region" description="Acidic residues" evidence="1">
    <location>
        <begin position="509"/>
        <end position="530"/>
    </location>
</feature>
<evidence type="ECO:0000256" key="1">
    <source>
        <dbReference type="SAM" id="MobiDB-lite"/>
    </source>
</evidence>
<feature type="compositionally biased region" description="Low complexity" evidence="1">
    <location>
        <begin position="312"/>
        <end position="326"/>
    </location>
</feature>
<dbReference type="GO" id="GO:0015833">
    <property type="term" value="P:peptide transport"/>
    <property type="evidence" value="ECO:0007669"/>
    <property type="project" value="TreeGrafter"/>
</dbReference>
<evidence type="ECO:0000313" key="4">
    <source>
        <dbReference type="Proteomes" id="UP000077381"/>
    </source>
</evidence>
<feature type="region of interest" description="Disordered" evidence="1">
    <location>
        <begin position="295"/>
        <end position="326"/>
    </location>
</feature>
<dbReference type="Gene3D" id="3.90.76.10">
    <property type="entry name" value="Dipeptide-binding Protein, Domain 1"/>
    <property type="match status" value="1"/>
</dbReference>
<reference evidence="3 4" key="1">
    <citation type="submission" date="2015-12" db="EMBL/GenBank/DDBJ databases">
        <title>Genome sequence of Streptomyces sp. G25.</title>
        <authorList>
            <person name="Poehlein A."/>
            <person name="Roettig A."/>
            <person name="Hiessl S."/>
            <person name="Hauschild P."/>
            <person name="Schauer J."/>
            <person name="Madkour M.H."/>
            <person name="Al-Ansari A.M."/>
            <person name="Almakishah N.H."/>
            <person name="Steinbuechel A."/>
            <person name="Daniel R."/>
        </authorList>
    </citation>
    <scope>NUCLEOTIDE SEQUENCE [LARGE SCALE GENOMIC DNA]</scope>
    <source>
        <strain evidence="4">G25(2015)</strain>
    </source>
</reference>
<dbReference type="OrthoDB" id="7888869at2"/>
<dbReference type="CDD" id="cd08501">
    <property type="entry name" value="PBP2_Lpqw"/>
    <property type="match status" value="1"/>
</dbReference>
<feature type="compositionally biased region" description="Basic and acidic residues" evidence="1">
    <location>
        <begin position="531"/>
        <end position="542"/>
    </location>
</feature>
<dbReference type="InterPro" id="IPR039424">
    <property type="entry name" value="SBP_5"/>
</dbReference>
<dbReference type="RefSeq" id="WP_067282175.1">
    <property type="nucleotide sequence ID" value="NZ_LOHS01000104.1"/>
</dbReference>
<feature type="compositionally biased region" description="Gly residues" evidence="1">
    <location>
        <begin position="487"/>
        <end position="496"/>
    </location>
</feature>
<feature type="domain" description="Solute-binding protein family 5" evidence="2">
    <location>
        <begin position="364"/>
        <end position="470"/>
    </location>
</feature>
<dbReference type="PROSITE" id="PS51257">
    <property type="entry name" value="PROKAR_LIPOPROTEIN"/>
    <property type="match status" value="1"/>
</dbReference>
<dbReference type="SUPFAM" id="SSF53850">
    <property type="entry name" value="Periplasmic binding protein-like II"/>
    <property type="match status" value="3"/>
</dbReference>
<keyword evidence="4" id="KW-1185">Reference proteome</keyword>
<dbReference type="EMBL" id="LOHS01000104">
    <property type="protein sequence ID" value="OAH11682.1"/>
    <property type="molecule type" value="Genomic_DNA"/>
</dbReference>
<evidence type="ECO:0000259" key="2">
    <source>
        <dbReference type="Pfam" id="PF00496"/>
    </source>
</evidence>
<accession>A0A177HL09</accession>
<dbReference type="AlphaFoldDB" id="A0A177HL09"/>
<feature type="compositionally biased region" description="Low complexity" evidence="1">
    <location>
        <begin position="606"/>
        <end position="620"/>
    </location>
</feature>
<name>A0A177HL09_9ACTN</name>
<dbReference type="PANTHER" id="PTHR30290:SF65">
    <property type="entry name" value="MONOACYL PHOSPHATIDYLINOSITOL TETRAMANNOSIDE-BINDING PROTEIN LPQW-RELATED"/>
    <property type="match status" value="1"/>
</dbReference>
<feature type="compositionally biased region" description="Low complexity" evidence="1">
    <location>
        <begin position="581"/>
        <end position="591"/>
    </location>
</feature>
<gene>
    <name evidence="3" type="ORF">STSP_50180</name>
</gene>
<proteinExistence type="predicted"/>
<dbReference type="Gene3D" id="3.40.190.10">
    <property type="entry name" value="Periplasmic binding protein-like II"/>
    <property type="match status" value="1"/>
</dbReference>
<organism evidence="3 4">
    <name type="scientific">Streptomyces jeddahensis</name>
    <dbReference type="NCBI Taxonomy" id="1716141"/>
    <lineage>
        <taxon>Bacteria</taxon>
        <taxon>Bacillati</taxon>
        <taxon>Actinomycetota</taxon>
        <taxon>Actinomycetes</taxon>
        <taxon>Kitasatosporales</taxon>
        <taxon>Streptomycetaceae</taxon>
        <taxon>Streptomyces</taxon>
    </lineage>
</organism>
<protein>
    <submittedName>
        <fullName evidence="3">Putative monoacyl phosphatidylinositol tetramannoside-binding protein LpqW</fullName>
    </submittedName>
</protein>
<evidence type="ECO:0000313" key="3">
    <source>
        <dbReference type="EMBL" id="OAH11682.1"/>
    </source>
</evidence>
<feature type="region of interest" description="Disordered" evidence="1">
    <location>
        <begin position="572"/>
        <end position="620"/>
    </location>
</feature>